<feature type="region of interest" description="Disordered" evidence="1">
    <location>
        <begin position="81"/>
        <end position="136"/>
    </location>
</feature>
<dbReference type="GO" id="GO:0000309">
    <property type="term" value="F:nicotinamide-nucleotide adenylyltransferase activity"/>
    <property type="evidence" value="ECO:0007669"/>
    <property type="project" value="TreeGrafter"/>
</dbReference>
<protein>
    <submittedName>
        <fullName evidence="2">Uncharacterized protein</fullName>
    </submittedName>
</protein>
<sequence>MENSEKTEVVLLACGSFNPITNMHLRLFELAKDYLNGTGRSSNQKMTCQAPQPQDDEPAARTSGKEHSIVLLFYRHHQEKLEAPNCGHQQNSPTLERPGRKRKWTEQKQDSNQKKSLDPKTKDGISLCWPGWSAVA</sequence>
<dbReference type="AlphaFoldDB" id="A0A2K5DA67"/>
<dbReference type="InterPro" id="IPR014729">
    <property type="entry name" value="Rossmann-like_a/b/a_fold"/>
</dbReference>
<dbReference type="Proteomes" id="UP000233020">
    <property type="component" value="Unplaced"/>
</dbReference>
<dbReference type="OMA" id="ATQNSKW"/>
<dbReference type="GO" id="GO:0004515">
    <property type="term" value="F:nicotinate-nucleotide adenylyltransferase activity"/>
    <property type="evidence" value="ECO:0007669"/>
    <property type="project" value="TreeGrafter"/>
</dbReference>
<proteinExistence type="predicted"/>
<dbReference type="GO" id="GO:0009435">
    <property type="term" value="P:NAD+ biosynthetic process"/>
    <property type="evidence" value="ECO:0007669"/>
    <property type="project" value="TreeGrafter"/>
</dbReference>
<dbReference type="GO" id="GO:0005634">
    <property type="term" value="C:nucleus"/>
    <property type="evidence" value="ECO:0007669"/>
    <property type="project" value="TreeGrafter"/>
</dbReference>
<evidence type="ECO:0000256" key="1">
    <source>
        <dbReference type="SAM" id="MobiDB-lite"/>
    </source>
</evidence>
<keyword evidence="3" id="KW-1185">Reference proteome</keyword>
<name>A0A2K5DA67_AOTNA</name>
<dbReference type="Ensembl" id="ENSANAT00000035698.1">
    <property type="protein sequence ID" value="ENSANAP00000017839.1"/>
    <property type="gene ID" value="ENSANAG00000026777.1"/>
</dbReference>
<reference evidence="2" key="1">
    <citation type="submission" date="2025-08" db="UniProtKB">
        <authorList>
            <consortium name="Ensembl"/>
        </authorList>
    </citation>
    <scope>IDENTIFICATION</scope>
</reference>
<evidence type="ECO:0000313" key="3">
    <source>
        <dbReference type="Proteomes" id="UP000233020"/>
    </source>
</evidence>
<accession>A0A2K5DA67</accession>
<dbReference type="Gene3D" id="3.40.50.620">
    <property type="entry name" value="HUPs"/>
    <property type="match status" value="1"/>
</dbReference>
<evidence type="ECO:0000313" key="2">
    <source>
        <dbReference type="Ensembl" id="ENSANAP00000017839.1"/>
    </source>
</evidence>
<feature type="compositionally biased region" description="Basic and acidic residues" evidence="1">
    <location>
        <begin position="104"/>
        <end position="123"/>
    </location>
</feature>
<dbReference type="InterPro" id="IPR051182">
    <property type="entry name" value="Euk_NMN_adenylyltrnsfrase"/>
</dbReference>
<reference evidence="2" key="2">
    <citation type="submission" date="2025-09" db="UniProtKB">
        <authorList>
            <consortium name="Ensembl"/>
        </authorList>
    </citation>
    <scope>IDENTIFICATION</scope>
</reference>
<dbReference type="PANTHER" id="PTHR12039">
    <property type="entry name" value="NICOTINAMIDE MONONUCLEOTIDE ADENYLYLTRANSFERASE"/>
    <property type="match status" value="1"/>
</dbReference>
<dbReference type="PANTHER" id="PTHR12039:SF21">
    <property type="entry name" value="NICOTINAMIDE_NICOTINIC ACID MONONUCLEOTIDE ADENYLYLTRANSFERASE 1"/>
    <property type="match status" value="1"/>
</dbReference>
<dbReference type="SUPFAM" id="SSF52374">
    <property type="entry name" value="Nucleotidylyl transferase"/>
    <property type="match status" value="1"/>
</dbReference>
<feature type="compositionally biased region" description="Polar residues" evidence="1">
    <location>
        <begin position="39"/>
        <end position="52"/>
    </location>
</feature>
<organism evidence="2 3">
    <name type="scientific">Aotus nancymaae</name>
    <name type="common">Ma's night monkey</name>
    <dbReference type="NCBI Taxonomy" id="37293"/>
    <lineage>
        <taxon>Eukaryota</taxon>
        <taxon>Metazoa</taxon>
        <taxon>Chordata</taxon>
        <taxon>Craniata</taxon>
        <taxon>Vertebrata</taxon>
        <taxon>Euteleostomi</taxon>
        <taxon>Mammalia</taxon>
        <taxon>Eutheria</taxon>
        <taxon>Euarchontoglires</taxon>
        <taxon>Primates</taxon>
        <taxon>Haplorrhini</taxon>
        <taxon>Platyrrhini</taxon>
        <taxon>Aotidae</taxon>
        <taxon>Aotus</taxon>
    </lineage>
</organism>
<dbReference type="GeneTree" id="ENSGT01110000270284"/>
<feature type="region of interest" description="Disordered" evidence="1">
    <location>
        <begin position="39"/>
        <end position="64"/>
    </location>
</feature>
<dbReference type="STRING" id="37293.ENSANAP00000017839"/>